<dbReference type="Proteomes" id="UP000011116">
    <property type="component" value="Chromosome 6H"/>
</dbReference>
<evidence type="ECO:0000256" key="2">
    <source>
        <dbReference type="ARBA" id="ARBA00022472"/>
    </source>
</evidence>
<reference evidence="4" key="2">
    <citation type="submission" date="2020-10" db="EMBL/GenBank/DDBJ databases">
        <authorList>
            <person name="Scholz U."/>
            <person name="Mascher M."/>
            <person name="Fiebig A."/>
        </authorList>
    </citation>
    <scope>NUCLEOTIDE SEQUENCE [LARGE SCALE GENOMIC DNA]</scope>
    <source>
        <strain evidence="4">cv. Morex</strain>
    </source>
</reference>
<comment type="similarity">
    <text evidence="1">Belongs to the mTERF family.</text>
</comment>
<accession>A0A8I6YQ08</accession>
<dbReference type="Pfam" id="PF02536">
    <property type="entry name" value="mTERF"/>
    <property type="match status" value="1"/>
</dbReference>
<dbReference type="GO" id="GO:0009507">
    <property type="term" value="C:chloroplast"/>
    <property type="evidence" value="ECO:0000318"/>
    <property type="project" value="GO_Central"/>
</dbReference>
<dbReference type="GO" id="GO:0009658">
    <property type="term" value="P:chloroplast organization"/>
    <property type="evidence" value="ECO:0000318"/>
    <property type="project" value="GO_Central"/>
</dbReference>
<evidence type="ECO:0000256" key="1">
    <source>
        <dbReference type="ARBA" id="ARBA00007692"/>
    </source>
</evidence>
<dbReference type="Gene3D" id="1.25.70.10">
    <property type="entry name" value="Transcription termination factor 3, mitochondrial"/>
    <property type="match status" value="1"/>
</dbReference>
<dbReference type="InterPro" id="IPR038538">
    <property type="entry name" value="MTERF_sf"/>
</dbReference>
<dbReference type="InterPro" id="IPR003690">
    <property type="entry name" value="MTERF"/>
</dbReference>
<dbReference type="GO" id="GO:0006353">
    <property type="term" value="P:DNA-templated transcription termination"/>
    <property type="evidence" value="ECO:0007669"/>
    <property type="project" value="UniProtKB-KW"/>
</dbReference>
<dbReference type="SMR" id="A0A8I6YQ08"/>
<evidence type="ECO:0000313" key="4">
    <source>
        <dbReference type="EnsemblPlants" id="HORVU.MOREX.r3.6HG0541690.1.CDS1"/>
    </source>
</evidence>
<reference evidence="4" key="3">
    <citation type="submission" date="2022-01" db="UniProtKB">
        <authorList>
            <consortium name="EnsemblPlants"/>
        </authorList>
    </citation>
    <scope>IDENTIFICATION</scope>
    <source>
        <strain evidence="4">subsp. vulgare</strain>
    </source>
</reference>
<evidence type="ECO:0000313" key="5">
    <source>
        <dbReference type="Proteomes" id="UP000011116"/>
    </source>
</evidence>
<keyword evidence="3" id="KW-0809">Transit peptide</keyword>
<keyword evidence="2" id="KW-0805">Transcription regulation</keyword>
<reference evidence="5" key="1">
    <citation type="journal article" date="2012" name="Nature">
        <title>A physical, genetic and functional sequence assembly of the barley genome.</title>
        <authorList>
            <consortium name="The International Barley Genome Sequencing Consortium"/>
            <person name="Mayer K.F."/>
            <person name="Waugh R."/>
            <person name="Brown J.W."/>
            <person name="Schulman A."/>
            <person name="Langridge P."/>
            <person name="Platzer M."/>
            <person name="Fincher G.B."/>
            <person name="Muehlbauer G.J."/>
            <person name="Sato K."/>
            <person name="Close T.J."/>
            <person name="Wise R.P."/>
            <person name="Stein N."/>
        </authorList>
    </citation>
    <scope>NUCLEOTIDE SEQUENCE [LARGE SCALE GENOMIC DNA]</scope>
    <source>
        <strain evidence="5">cv. Morex</strain>
    </source>
</reference>
<dbReference type="PANTHER" id="PTHR13068">
    <property type="entry name" value="CGI-12 PROTEIN-RELATED"/>
    <property type="match status" value="1"/>
</dbReference>
<evidence type="ECO:0000256" key="3">
    <source>
        <dbReference type="ARBA" id="ARBA00022946"/>
    </source>
</evidence>
<dbReference type="EnsemblPlants" id="HORVU.MOREX.r3.6HG0541690.1">
    <property type="protein sequence ID" value="HORVU.MOREX.r3.6HG0541690.1.CDS1"/>
    <property type="gene ID" value="HORVU.MOREX.r3.6HG0541690"/>
</dbReference>
<dbReference type="Gramene" id="HORVU.MOREX.r2.6HG0450500.1">
    <property type="protein sequence ID" value="HORVU.MOREX.r2.6HG0450500.1.CDS.1"/>
    <property type="gene ID" value="HORVU.MOREX.r2.6HG0450500"/>
</dbReference>
<keyword evidence="2" id="KW-0806">Transcription termination</keyword>
<dbReference type="SMART" id="SM00733">
    <property type="entry name" value="Mterf"/>
    <property type="match status" value="5"/>
</dbReference>
<proteinExistence type="inferred from homology"/>
<name>A0A8I6YQ08_HORVV</name>
<keyword evidence="2" id="KW-0804">Transcription</keyword>
<organism evidence="4 5">
    <name type="scientific">Hordeum vulgare subsp. vulgare</name>
    <name type="common">Domesticated barley</name>
    <dbReference type="NCBI Taxonomy" id="112509"/>
    <lineage>
        <taxon>Eukaryota</taxon>
        <taxon>Viridiplantae</taxon>
        <taxon>Streptophyta</taxon>
        <taxon>Embryophyta</taxon>
        <taxon>Tracheophyta</taxon>
        <taxon>Spermatophyta</taxon>
        <taxon>Magnoliopsida</taxon>
        <taxon>Liliopsida</taxon>
        <taxon>Poales</taxon>
        <taxon>Poaceae</taxon>
        <taxon>BOP clade</taxon>
        <taxon>Pooideae</taxon>
        <taxon>Triticodae</taxon>
        <taxon>Triticeae</taxon>
        <taxon>Hordeinae</taxon>
        <taxon>Hordeum</taxon>
    </lineage>
</organism>
<keyword evidence="5" id="KW-1185">Reference proteome</keyword>
<dbReference type="FunFam" id="1.25.70.10:FF:000001">
    <property type="entry name" value="Mitochondrial transcription termination factor-like"/>
    <property type="match status" value="1"/>
</dbReference>
<sequence length="382" mass="41997">MFRLRHNVLSHILSSRSASPASQIHRLISAAVSPNPTGFAVEEYLVATCGLTRPQAAKASARLFHLRSPTKPDAVLAFLAGLGLSGADIAALIAKDPQFLCAKVERTLAPVAVGLASLGLSRPEIARLVSLSGRRFRCTSTVSNVHYYLRFFGSSENLLRVLKRGSCLLSSDLERVVKPNVSFLRECGLADRDIAKLSISQPWMLVASPERLRAMAACAEGIGVPRGSGMFRQALQAVAFLSAEKIAARVDFLKSVFKWSDSEVGIAVSRAPRVLITSKDFLRSRSEFLVSEVGLEPTYIAQRSVILCYSLEGRLRPRHYVMKLLKENGLLKHDRSYFAAVVVSDTDFIKKYIRPYLEVVPHLAEDYGAACKGEVPTNFRFT</sequence>
<protein>
    <submittedName>
        <fullName evidence="4">Uncharacterized protein</fullName>
    </submittedName>
</protein>
<dbReference type="Gramene" id="HORVU.MOREX.r3.6HG0541690.1">
    <property type="protein sequence ID" value="HORVU.MOREX.r3.6HG0541690.1.CDS1"/>
    <property type="gene ID" value="HORVU.MOREX.r3.6HG0541690"/>
</dbReference>
<dbReference type="GO" id="GO:0003676">
    <property type="term" value="F:nucleic acid binding"/>
    <property type="evidence" value="ECO:0007669"/>
    <property type="project" value="InterPro"/>
</dbReference>
<dbReference type="AlphaFoldDB" id="A0A8I6YQ08"/>
<dbReference type="PANTHER" id="PTHR13068:SF214">
    <property type="match status" value="1"/>
</dbReference>